<evidence type="ECO:0000256" key="2">
    <source>
        <dbReference type="ARBA" id="ARBA00005466"/>
    </source>
</evidence>
<dbReference type="InterPro" id="IPR012951">
    <property type="entry name" value="BBE"/>
</dbReference>
<dbReference type="Pfam" id="PF01565">
    <property type="entry name" value="FAD_binding_4"/>
    <property type="match status" value="1"/>
</dbReference>
<feature type="signal peptide" evidence="8">
    <location>
        <begin position="1"/>
        <end position="28"/>
    </location>
</feature>
<keyword evidence="5" id="KW-0274">FAD</keyword>
<keyword evidence="6" id="KW-1015">Disulfide bond</keyword>
<evidence type="ECO:0000256" key="6">
    <source>
        <dbReference type="ARBA" id="ARBA00023157"/>
    </source>
</evidence>
<dbReference type="InterPro" id="IPR016169">
    <property type="entry name" value="FAD-bd_PCMH_sub2"/>
</dbReference>
<dbReference type="GO" id="GO:1901696">
    <property type="term" value="P:cannabinoid biosynthetic process"/>
    <property type="evidence" value="ECO:0007669"/>
    <property type="project" value="UniProtKB-ARBA"/>
</dbReference>
<sequence length="531" mass="59634">MKSECHPSVDSCIFLFILFLFSLSLVDTHNDFLQCFSQQSPNSNSIIFTQNHTSYLSVLNLSIQNPRFCSPSTPKPFVIITPLNASHVQTTIYCTKKSGLQIRVRSGGHDYEGLSYVSDVPFVVLDLTNLRSVSVDLDDKTAFVEAGASIGEVYYTIAENSQCLGFPSATANSVGVGGLFSGGGYGAMLRKHGLSVDHIIDAQLVNHEGRILDRMSMGEDLFWAIRGGGGASFGVIISWKIRLVSVPQTVTVFTVNRNLEQKATNLVHRWQFVADRLDNDLFIIVRLQAVNSPNKTIQASFISLFLGGVDRLIPILKKGFPELGIVREDCKEMSWIESVVYFAGFPSGSSKEVLLDRTTPFKVPIKGKSDYVKVPITVDGLEGIWERLFEEKVGMAFIQMTPYGGRMKEIHEWETPFPHRAGNIYKILYVVAVTDEGEGINNVTESIHVNWIRRIYKYMTPYVSKNPREAYLNYRDLDLGRNNNNGTTCYAQASIWGFKYFKNNFDRLLRVKNMVDPTNFFRNEQSIPPSS</sequence>
<accession>A0A7J6G006</accession>
<dbReference type="SUPFAM" id="SSF56176">
    <property type="entry name" value="FAD-binding/transporter-associated domain-like"/>
    <property type="match status" value="1"/>
</dbReference>
<dbReference type="InterPro" id="IPR036318">
    <property type="entry name" value="FAD-bd_PCMH-like_sf"/>
</dbReference>
<comment type="cofactor">
    <cofactor evidence="1">
        <name>FAD</name>
        <dbReference type="ChEBI" id="CHEBI:57692"/>
    </cofactor>
</comment>
<dbReference type="EMBL" id="JAATIP010000087">
    <property type="protein sequence ID" value="KAF4376092.1"/>
    <property type="molecule type" value="Genomic_DNA"/>
</dbReference>
<evidence type="ECO:0000313" key="10">
    <source>
        <dbReference type="EMBL" id="KAF4376092.1"/>
    </source>
</evidence>
<dbReference type="InterPro" id="IPR016166">
    <property type="entry name" value="FAD-bd_PCMH"/>
</dbReference>
<organism evidence="10 11">
    <name type="scientific">Cannabis sativa</name>
    <name type="common">Hemp</name>
    <name type="synonym">Marijuana</name>
    <dbReference type="NCBI Taxonomy" id="3483"/>
    <lineage>
        <taxon>Eukaryota</taxon>
        <taxon>Viridiplantae</taxon>
        <taxon>Streptophyta</taxon>
        <taxon>Embryophyta</taxon>
        <taxon>Tracheophyta</taxon>
        <taxon>Spermatophyta</taxon>
        <taxon>Magnoliopsida</taxon>
        <taxon>eudicotyledons</taxon>
        <taxon>Gunneridae</taxon>
        <taxon>Pentapetalae</taxon>
        <taxon>rosids</taxon>
        <taxon>fabids</taxon>
        <taxon>Rosales</taxon>
        <taxon>Cannabaceae</taxon>
        <taxon>Cannabis</taxon>
    </lineage>
</organism>
<dbReference type="PROSITE" id="PS51387">
    <property type="entry name" value="FAD_PCMH"/>
    <property type="match status" value="1"/>
</dbReference>
<dbReference type="InterPro" id="IPR006094">
    <property type="entry name" value="Oxid_FAD_bind_N"/>
</dbReference>
<evidence type="ECO:0000256" key="1">
    <source>
        <dbReference type="ARBA" id="ARBA00001974"/>
    </source>
</evidence>
<evidence type="ECO:0000256" key="4">
    <source>
        <dbReference type="ARBA" id="ARBA00022729"/>
    </source>
</evidence>
<evidence type="ECO:0000313" key="11">
    <source>
        <dbReference type="Proteomes" id="UP000525078"/>
    </source>
</evidence>
<feature type="chain" id="PRO_5029814109" description="FAD-binding PCMH-type domain-containing protein" evidence="8">
    <location>
        <begin position="29"/>
        <end position="531"/>
    </location>
</feature>
<dbReference type="InterPro" id="IPR016167">
    <property type="entry name" value="FAD-bd_PCMH_sub1"/>
</dbReference>
<dbReference type="Gene3D" id="3.40.462.20">
    <property type="match status" value="1"/>
</dbReference>
<keyword evidence="3" id="KW-0285">Flavoprotein</keyword>
<feature type="domain" description="FAD-binding PCMH-type" evidence="9">
    <location>
        <begin position="72"/>
        <end position="246"/>
    </location>
</feature>
<comment type="caution">
    <text evidence="10">The sequence shown here is derived from an EMBL/GenBank/DDBJ whole genome shotgun (WGS) entry which is preliminary data.</text>
</comment>
<evidence type="ECO:0000256" key="3">
    <source>
        <dbReference type="ARBA" id="ARBA00022630"/>
    </source>
</evidence>
<dbReference type="Pfam" id="PF08031">
    <property type="entry name" value="BBE"/>
    <property type="match status" value="1"/>
</dbReference>
<dbReference type="Gene3D" id="3.30.465.10">
    <property type="match status" value="1"/>
</dbReference>
<dbReference type="Gene3D" id="3.30.43.10">
    <property type="entry name" value="Uridine Diphospho-n-acetylenolpyruvylglucosamine Reductase, domain 2"/>
    <property type="match status" value="1"/>
</dbReference>
<dbReference type="PANTHER" id="PTHR32448">
    <property type="entry name" value="OS08G0158400 PROTEIN"/>
    <property type="match status" value="1"/>
</dbReference>
<reference evidence="10 11" key="1">
    <citation type="journal article" date="2020" name="bioRxiv">
        <title>Sequence and annotation of 42 cannabis genomes reveals extensive copy number variation in cannabinoid synthesis and pathogen resistance genes.</title>
        <authorList>
            <person name="Mckernan K.J."/>
            <person name="Helbert Y."/>
            <person name="Kane L.T."/>
            <person name="Ebling H."/>
            <person name="Zhang L."/>
            <person name="Liu B."/>
            <person name="Eaton Z."/>
            <person name="Mclaughlin S."/>
            <person name="Kingan S."/>
            <person name="Baybayan P."/>
            <person name="Concepcion G."/>
            <person name="Jordan M."/>
            <person name="Riva A."/>
            <person name="Barbazuk W."/>
            <person name="Harkins T."/>
        </authorList>
    </citation>
    <scope>NUCLEOTIDE SEQUENCE [LARGE SCALE GENOMIC DNA]</scope>
    <source>
        <strain evidence="11">cv. Jamaican Lion 4</strain>
        <tissue evidence="10">Leaf</tissue>
    </source>
</reference>
<protein>
    <recommendedName>
        <fullName evidence="9">FAD-binding PCMH-type domain-containing protein</fullName>
    </recommendedName>
</protein>
<dbReference type="AlphaFoldDB" id="A0A7J6G006"/>
<gene>
    <name evidence="10" type="ORF">F8388_022613</name>
</gene>
<evidence type="ECO:0000256" key="5">
    <source>
        <dbReference type="ARBA" id="ARBA00022827"/>
    </source>
</evidence>
<keyword evidence="7" id="KW-0325">Glycoprotein</keyword>
<keyword evidence="4 8" id="KW-0732">Signal</keyword>
<name>A0A7J6G006_CANSA</name>
<dbReference type="GO" id="GO:0071949">
    <property type="term" value="F:FAD binding"/>
    <property type="evidence" value="ECO:0007669"/>
    <property type="project" value="InterPro"/>
</dbReference>
<comment type="similarity">
    <text evidence="2">Belongs to the oxygen-dependent FAD-linked oxidoreductase family.</text>
</comment>
<dbReference type="Proteomes" id="UP000525078">
    <property type="component" value="Unassembled WGS sequence"/>
</dbReference>
<evidence type="ECO:0000256" key="8">
    <source>
        <dbReference type="SAM" id="SignalP"/>
    </source>
</evidence>
<dbReference type="GO" id="GO:0016491">
    <property type="term" value="F:oxidoreductase activity"/>
    <property type="evidence" value="ECO:0007669"/>
    <property type="project" value="InterPro"/>
</dbReference>
<proteinExistence type="inferred from homology"/>
<evidence type="ECO:0000256" key="7">
    <source>
        <dbReference type="ARBA" id="ARBA00023180"/>
    </source>
</evidence>
<evidence type="ECO:0000259" key="9">
    <source>
        <dbReference type="PROSITE" id="PS51387"/>
    </source>
</evidence>
<dbReference type="FunFam" id="3.30.43.10:FF:000004">
    <property type="entry name" value="Berberine bridge enzyme-like 15"/>
    <property type="match status" value="1"/>
</dbReference>